<proteinExistence type="predicted"/>
<gene>
    <name evidence="1" type="primary">ORF3261</name>
</gene>
<dbReference type="EMBL" id="HACG01001297">
    <property type="protein sequence ID" value="CEK48162.1"/>
    <property type="molecule type" value="Transcribed_RNA"/>
</dbReference>
<feature type="non-terminal residue" evidence="1">
    <location>
        <position position="69"/>
    </location>
</feature>
<protein>
    <submittedName>
        <fullName evidence="1">Uncharacterized protein</fullName>
    </submittedName>
</protein>
<feature type="non-terminal residue" evidence="1">
    <location>
        <position position="1"/>
    </location>
</feature>
<organism evidence="1">
    <name type="scientific">Arion vulgaris</name>
    <dbReference type="NCBI Taxonomy" id="1028688"/>
    <lineage>
        <taxon>Eukaryota</taxon>
        <taxon>Metazoa</taxon>
        <taxon>Spiralia</taxon>
        <taxon>Lophotrochozoa</taxon>
        <taxon>Mollusca</taxon>
        <taxon>Gastropoda</taxon>
        <taxon>Heterobranchia</taxon>
        <taxon>Euthyneura</taxon>
        <taxon>Panpulmonata</taxon>
        <taxon>Eupulmonata</taxon>
        <taxon>Stylommatophora</taxon>
        <taxon>Helicina</taxon>
        <taxon>Arionoidea</taxon>
        <taxon>Arionidae</taxon>
        <taxon>Arion</taxon>
    </lineage>
</organism>
<dbReference type="AlphaFoldDB" id="A0A0B6XVR1"/>
<reference evidence="1" key="1">
    <citation type="submission" date="2014-12" db="EMBL/GenBank/DDBJ databases">
        <title>Insight into the proteome of Arion vulgaris.</title>
        <authorList>
            <person name="Aradska J."/>
            <person name="Bulat T."/>
            <person name="Smidak R."/>
            <person name="Sarate P."/>
            <person name="Gangsoo J."/>
            <person name="Sialana F."/>
            <person name="Bilban M."/>
            <person name="Lubec G."/>
        </authorList>
    </citation>
    <scope>NUCLEOTIDE SEQUENCE</scope>
    <source>
        <tissue evidence="1">Skin</tissue>
    </source>
</reference>
<accession>A0A0B6XVR1</accession>
<evidence type="ECO:0000313" key="1">
    <source>
        <dbReference type="EMBL" id="CEK48162.1"/>
    </source>
</evidence>
<sequence>LTISNVTWEDRGTVFICKIYEKNGSKSDVLKTWKLSRTYSLPTSSPECVASLKDHTVHFNCTALNVYPG</sequence>
<name>A0A0B6XVR1_9EUPU</name>